<keyword evidence="1" id="KW-0489">Methyltransferase</keyword>
<dbReference type="GO" id="GO:0003723">
    <property type="term" value="F:RNA binding"/>
    <property type="evidence" value="ECO:0007669"/>
    <property type="project" value="UniProtKB-UniRule"/>
</dbReference>
<keyword evidence="6" id="KW-1185">Reference proteome</keyword>
<dbReference type="HOGENOM" id="CLU_032119_3_0_3"/>
<dbReference type="InterPro" id="IPR029063">
    <property type="entry name" value="SAM-dependent_MTases_sf"/>
</dbReference>
<dbReference type="Pfam" id="PF01170">
    <property type="entry name" value="UPF0020"/>
    <property type="match status" value="1"/>
</dbReference>
<reference evidence="5 6" key="1">
    <citation type="journal article" date="2014" name="Appl. Environ. Microbiol.">
        <title>Elucidation of insertion elements encoded on plasmids and in vitro construction of shuttle vectors from the toxic cyanobacterium Planktothrix.</title>
        <authorList>
            <person name="Christiansen G."/>
            <person name="Goesmann A."/>
            <person name="Kurmayer R."/>
        </authorList>
    </citation>
    <scope>NUCLEOTIDE SEQUENCE [LARGE SCALE GENOMIC DNA]</scope>
    <source>
        <strain evidence="5 6">NIVA-CYA 126/8</strain>
    </source>
</reference>
<dbReference type="CDD" id="cd11715">
    <property type="entry name" value="THUMP_AdoMetMT"/>
    <property type="match status" value="1"/>
</dbReference>
<dbReference type="SUPFAM" id="SSF53335">
    <property type="entry name" value="S-adenosyl-L-methionine-dependent methyltransferases"/>
    <property type="match status" value="1"/>
</dbReference>
<dbReference type="InterPro" id="IPR002052">
    <property type="entry name" value="DNA_methylase_N6_adenine_CS"/>
</dbReference>
<dbReference type="GO" id="GO:0070043">
    <property type="term" value="F:rRNA (guanine-N7-)-methyltransferase activity"/>
    <property type="evidence" value="ECO:0007669"/>
    <property type="project" value="TreeGrafter"/>
</dbReference>
<dbReference type="Proteomes" id="UP000027395">
    <property type="component" value="Chromosome"/>
</dbReference>
<evidence type="ECO:0000256" key="2">
    <source>
        <dbReference type="ARBA" id="ARBA00022679"/>
    </source>
</evidence>
<dbReference type="PATRIC" id="fig|388467.6.peg.484"/>
<evidence type="ECO:0000313" key="6">
    <source>
        <dbReference type="Proteomes" id="UP000027395"/>
    </source>
</evidence>
<dbReference type="InterPro" id="IPR053943">
    <property type="entry name" value="RlmKL-like_Mtase_CS"/>
</dbReference>
<dbReference type="InterPro" id="IPR000241">
    <property type="entry name" value="RlmKL-like_Mtase"/>
</dbReference>
<dbReference type="GeneID" id="77286814"/>
<proteinExistence type="predicted"/>
<evidence type="ECO:0000256" key="1">
    <source>
        <dbReference type="ARBA" id="ARBA00022603"/>
    </source>
</evidence>
<dbReference type="Pfam" id="PF02926">
    <property type="entry name" value="THUMP"/>
    <property type="match status" value="1"/>
</dbReference>
<dbReference type="SMART" id="SM00981">
    <property type="entry name" value="THUMP"/>
    <property type="match status" value="1"/>
</dbReference>
<evidence type="ECO:0000313" key="5">
    <source>
        <dbReference type="EMBL" id="KEI65733.1"/>
    </source>
</evidence>
<dbReference type="PANTHER" id="PTHR47313:SF1">
    <property type="entry name" value="RIBOSOMAL RNA LARGE SUBUNIT METHYLTRANSFERASE K_L"/>
    <property type="match status" value="1"/>
</dbReference>
<dbReference type="eggNOG" id="COG0116">
    <property type="taxonomic scope" value="Bacteria"/>
</dbReference>
<dbReference type="RefSeq" id="WP_042151834.1">
    <property type="nucleotide sequence ID" value="NZ_CM002803.1"/>
</dbReference>
<keyword evidence="2" id="KW-0808">Transferase</keyword>
<protein>
    <recommendedName>
        <fullName evidence="4">THUMP domain-containing protein</fullName>
    </recommendedName>
</protein>
<dbReference type="InterPro" id="IPR004114">
    <property type="entry name" value="THUMP_dom"/>
</dbReference>
<sequence>MTQYFATVAKGLELIAAQELERLGAHDVRPDFAGVHFAGSRQLLYRVNLWGRTIYRVLVPIAEFPCPNGERLYQEIQNIDWNQYLSPLNTFAVNCTGKNEVLNHTHFTALQVKNAIIDQQRLEFGERSDIDINNPDLWINLHIHENQGILSLDSSGSSLHRRGYRPAVGLAPLKESLAAALLDMAEWHPDLPFLDPLCGSGTLPIEASLKALNIAPGLFRETFGFMKWKDFDAQLWDSLKQDALDAQLTTLTAPIVGSDQDEDTIHQASENAQRCGVAKQIRLQQIELSQVEPPAAHGVIICNPPYGERLGHTEDLAPLYKQLGDTFKQRFKGWTAYILTGNKALGKQVGLRTSRRIAVYNGALPCTLLKYDLY</sequence>
<keyword evidence="3" id="KW-0694">RNA-binding</keyword>
<dbReference type="Gene3D" id="3.40.50.150">
    <property type="entry name" value="Vaccinia Virus protein VP39"/>
    <property type="match status" value="1"/>
</dbReference>
<dbReference type="STRING" id="388467.A19Y_0534"/>
<dbReference type="Pfam" id="PF22020">
    <property type="entry name" value="RlmL_1st"/>
    <property type="match status" value="1"/>
</dbReference>
<dbReference type="Gene3D" id="3.30.2130.30">
    <property type="match status" value="1"/>
</dbReference>
<dbReference type="PANTHER" id="PTHR47313">
    <property type="entry name" value="RIBOSOMAL RNA LARGE SUBUNIT METHYLTRANSFERASE K/L"/>
    <property type="match status" value="1"/>
</dbReference>
<dbReference type="PROSITE" id="PS00092">
    <property type="entry name" value="N6_MTASE"/>
    <property type="match status" value="1"/>
</dbReference>
<gene>
    <name evidence="5" type="ORF">A19Y_0534</name>
</gene>
<dbReference type="PROSITE" id="PS01261">
    <property type="entry name" value="UPF0020"/>
    <property type="match status" value="1"/>
</dbReference>
<accession>A0A073CDL0</accession>
<dbReference type="InterPro" id="IPR054170">
    <property type="entry name" value="RlmL_1st"/>
</dbReference>
<dbReference type="PROSITE" id="PS51165">
    <property type="entry name" value="THUMP"/>
    <property type="match status" value="1"/>
</dbReference>
<name>A0A073CDL0_PLAA1</name>
<dbReference type="GO" id="GO:0008990">
    <property type="term" value="F:rRNA (guanine-N2-)-methyltransferase activity"/>
    <property type="evidence" value="ECO:0007669"/>
    <property type="project" value="TreeGrafter"/>
</dbReference>
<organism evidence="5 6">
    <name type="scientific">Planktothrix agardhii (strain NIVA-CYA 126/8)</name>
    <dbReference type="NCBI Taxonomy" id="388467"/>
    <lineage>
        <taxon>Bacteria</taxon>
        <taxon>Bacillati</taxon>
        <taxon>Cyanobacteriota</taxon>
        <taxon>Cyanophyceae</taxon>
        <taxon>Oscillatoriophycideae</taxon>
        <taxon>Oscillatoriales</taxon>
        <taxon>Microcoleaceae</taxon>
        <taxon>Planktothrix</taxon>
    </lineage>
</organism>
<dbReference type="EMBL" id="CM002803">
    <property type="protein sequence ID" value="KEI65733.1"/>
    <property type="molecule type" value="Genomic_DNA"/>
</dbReference>
<evidence type="ECO:0000256" key="3">
    <source>
        <dbReference type="PROSITE-ProRule" id="PRU00529"/>
    </source>
</evidence>
<dbReference type="AlphaFoldDB" id="A0A073CDL0"/>
<evidence type="ECO:0000259" key="4">
    <source>
        <dbReference type="PROSITE" id="PS51165"/>
    </source>
</evidence>
<feature type="domain" description="THUMP" evidence="4">
    <location>
        <begin position="43"/>
        <end position="154"/>
    </location>
</feature>